<sequence>MAKPREFVPLPSLSSLSDDALLELWQLTGVPELGIIGYVSLSRATIYRYMAAGIFPKPETITQYRTNRWRAKDIKEWQKNPEKYNQPSAPTINELPTNKNDTVRKTDNITKEAPRLAIKSSPPSETIKTENTQNKSKPSMVIDSNATIQQEQDTDGTASNSIPAQKNIRQIQKVINGKLQTIKRIGSSVRVTVLDGRNKNK</sequence>
<dbReference type="EMBL" id="JAQQLF010000007">
    <property type="protein sequence ID" value="MDC7716882.1"/>
    <property type="molecule type" value="Genomic_DNA"/>
</dbReference>
<evidence type="ECO:0000256" key="1">
    <source>
        <dbReference type="SAM" id="MobiDB-lite"/>
    </source>
</evidence>
<feature type="compositionally biased region" description="Basic and acidic residues" evidence="1">
    <location>
        <begin position="101"/>
        <end position="114"/>
    </location>
</feature>
<gene>
    <name evidence="2" type="ORF">PQU95_06595</name>
</gene>
<reference evidence="2 3" key="1">
    <citation type="submission" date="2023-01" db="EMBL/GenBank/DDBJ databases">
        <title>Novel species of the genus Vogesella isolated from rivers.</title>
        <authorList>
            <person name="Lu H."/>
        </authorList>
    </citation>
    <scope>NUCLEOTIDE SEQUENCE [LARGE SCALE GENOMIC DNA]</scope>
    <source>
        <strain evidence="2 3">DC21W</strain>
    </source>
</reference>
<feature type="compositionally biased region" description="Polar residues" evidence="1">
    <location>
        <begin position="83"/>
        <end position="100"/>
    </location>
</feature>
<accession>A0ABT5IWL6</accession>
<dbReference type="RefSeq" id="WP_272751259.1">
    <property type="nucleotide sequence ID" value="NZ_JAQQLF010000007.1"/>
</dbReference>
<keyword evidence="3" id="KW-1185">Reference proteome</keyword>
<organism evidence="2 3">
    <name type="scientific">Vogesella aquatica</name>
    <dbReference type="NCBI Taxonomy" id="2984206"/>
    <lineage>
        <taxon>Bacteria</taxon>
        <taxon>Pseudomonadati</taxon>
        <taxon>Pseudomonadota</taxon>
        <taxon>Betaproteobacteria</taxon>
        <taxon>Neisseriales</taxon>
        <taxon>Chromobacteriaceae</taxon>
        <taxon>Vogesella</taxon>
    </lineage>
</organism>
<proteinExistence type="predicted"/>
<dbReference type="Gene3D" id="1.10.238.160">
    <property type="match status" value="1"/>
</dbReference>
<evidence type="ECO:0000313" key="2">
    <source>
        <dbReference type="EMBL" id="MDC7716882.1"/>
    </source>
</evidence>
<dbReference type="InterPro" id="IPR010260">
    <property type="entry name" value="AlpA"/>
</dbReference>
<dbReference type="Proteomes" id="UP001219956">
    <property type="component" value="Unassembled WGS sequence"/>
</dbReference>
<feature type="compositionally biased region" description="Polar residues" evidence="1">
    <location>
        <begin position="121"/>
        <end position="141"/>
    </location>
</feature>
<protein>
    <submittedName>
        <fullName evidence="2">AlpA family phage regulatory protein</fullName>
    </submittedName>
</protein>
<feature type="region of interest" description="Disordered" evidence="1">
    <location>
        <begin position="78"/>
        <end position="141"/>
    </location>
</feature>
<name>A0ABT5IWL6_9NEIS</name>
<dbReference type="Pfam" id="PF05930">
    <property type="entry name" value="Phage_AlpA"/>
    <property type="match status" value="1"/>
</dbReference>
<evidence type="ECO:0000313" key="3">
    <source>
        <dbReference type="Proteomes" id="UP001219956"/>
    </source>
</evidence>
<comment type="caution">
    <text evidence="2">The sequence shown here is derived from an EMBL/GenBank/DDBJ whole genome shotgun (WGS) entry which is preliminary data.</text>
</comment>